<accession>A0A7S6WSG9</accession>
<dbReference type="InterPro" id="IPR045023">
    <property type="entry name" value="FATA/B"/>
</dbReference>
<reference evidence="10 11" key="1">
    <citation type="submission" date="2020-09" db="EMBL/GenBank/DDBJ databases">
        <title>Characterization of Treponema spp. from bovine digital dermatitis in Korea.</title>
        <authorList>
            <person name="Espiritu H.M."/>
            <person name="Cho Y.I."/>
            <person name="Mamuad L."/>
        </authorList>
    </citation>
    <scope>NUCLEOTIDE SEQUENCE [LARGE SCALE GENOMIC DNA]</scope>
    <source>
        <strain evidence="10 11">KS1</strain>
    </source>
</reference>
<dbReference type="SUPFAM" id="SSF54637">
    <property type="entry name" value="Thioesterase/thiol ester dehydrase-isomerase"/>
    <property type="match status" value="2"/>
</dbReference>
<dbReference type="PANTHER" id="PTHR31727:SF6">
    <property type="entry name" value="OLEOYL-ACYL CARRIER PROTEIN THIOESTERASE 1, CHLOROPLASTIC"/>
    <property type="match status" value="1"/>
</dbReference>
<dbReference type="GO" id="GO:0000036">
    <property type="term" value="F:acyl carrier activity"/>
    <property type="evidence" value="ECO:0007669"/>
    <property type="project" value="TreeGrafter"/>
</dbReference>
<keyword evidence="6" id="KW-0443">Lipid metabolism</keyword>
<keyword evidence="2" id="KW-0444">Lipid biosynthesis</keyword>
<keyword evidence="5" id="KW-0809">Transit peptide</keyword>
<evidence type="ECO:0000256" key="6">
    <source>
        <dbReference type="ARBA" id="ARBA00023098"/>
    </source>
</evidence>
<keyword evidence="4" id="KW-0276">Fatty acid metabolism</keyword>
<dbReference type="GO" id="GO:0016297">
    <property type="term" value="F:fatty acyl-[ACP] hydrolase activity"/>
    <property type="evidence" value="ECO:0007669"/>
    <property type="project" value="InterPro"/>
</dbReference>
<keyword evidence="3" id="KW-0378">Hydrolase</keyword>
<evidence type="ECO:0000259" key="9">
    <source>
        <dbReference type="Pfam" id="PF20791"/>
    </source>
</evidence>
<dbReference type="AlphaFoldDB" id="A0A7S6WSG9"/>
<evidence type="ECO:0000256" key="2">
    <source>
        <dbReference type="ARBA" id="ARBA00022516"/>
    </source>
</evidence>
<evidence type="ECO:0000313" key="10">
    <source>
        <dbReference type="EMBL" id="QOW61982.1"/>
    </source>
</evidence>
<evidence type="ECO:0000313" key="11">
    <source>
        <dbReference type="Proteomes" id="UP000593915"/>
    </source>
</evidence>
<comment type="similarity">
    <text evidence="1">Belongs to the acyl-ACP thioesterase family.</text>
</comment>
<dbReference type="RefSeq" id="WP_194077472.1">
    <property type="nucleotide sequence ID" value="NZ_CP045670.1"/>
</dbReference>
<dbReference type="Gene3D" id="3.10.129.10">
    <property type="entry name" value="Hotdog Thioesterase"/>
    <property type="match status" value="1"/>
</dbReference>
<protein>
    <recommendedName>
        <fullName evidence="12">Acyl-ACP thioesterase</fullName>
    </recommendedName>
</protein>
<gene>
    <name evidence="10" type="ORF">IFE08_06525</name>
</gene>
<evidence type="ECO:0000256" key="5">
    <source>
        <dbReference type="ARBA" id="ARBA00022946"/>
    </source>
</evidence>
<dbReference type="InterPro" id="IPR029069">
    <property type="entry name" value="HotDog_dom_sf"/>
</dbReference>
<feature type="domain" description="Acyl-ACP thioesterase N-terminal hotdog" evidence="8">
    <location>
        <begin position="3"/>
        <end position="129"/>
    </location>
</feature>
<dbReference type="Proteomes" id="UP000593915">
    <property type="component" value="Chromosome"/>
</dbReference>
<feature type="domain" description="Acyl-ACP thioesterase-like C-terminal" evidence="9">
    <location>
        <begin position="152"/>
        <end position="215"/>
    </location>
</feature>
<organism evidence="10 11">
    <name type="scientific">Treponema pedis</name>
    <dbReference type="NCBI Taxonomy" id="409322"/>
    <lineage>
        <taxon>Bacteria</taxon>
        <taxon>Pseudomonadati</taxon>
        <taxon>Spirochaetota</taxon>
        <taxon>Spirochaetia</taxon>
        <taxon>Spirochaetales</taxon>
        <taxon>Treponemataceae</taxon>
        <taxon>Treponema</taxon>
    </lineage>
</organism>
<name>A0A7S6WSG9_9SPIR</name>
<evidence type="ECO:0000256" key="7">
    <source>
        <dbReference type="ARBA" id="ARBA00023160"/>
    </source>
</evidence>
<dbReference type="Pfam" id="PF01643">
    <property type="entry name" value="Acyl-ACP_TE"/>
    <property type="match status" value="1"/>
</dbReference>
<evidence type="ECO:0000259" key="8">
    <source>
        <dbReference type="Pfam" id="PF01643"/>
    </source>
</evidence>
<proteinExistence type="inferred from homology"/>
<evidence type="ECO:0008006" key="12">
    <source>
        <dbReference type="Google" id="ProtNLM"/>
    </source>
</evidence>
<dbReference type="InterPro" id="IPR002864">
    <property type="entry name" value="Acyl-ACP_thioesterase_NHD"/>
</dbReference>
<dbReference type="EMBL" id="CP061839">
    <property type="protein sequence ID" value="QOW61982.1"/>
    <property type="molecule type" value="Genomic_DNA"/>
</dbReference>
<evidence type="ECO:0000256" key="4">
    <source>
        <dbReference type="ARBA" id="ARBA00022832"/>
    </source>
</evidence>
<dbReference type="InterPro" id="IPR049427">
    <property type="entry name" value="Acyl-ACP_TE_C"/>
</dbReference>
<keyword evidence="7" id="KW-0275">Fatty acid biosynthesis</keyword>
<evidence type="ECO:0000256" key="3">
    <source>
        <dbReference type="ARBA" id="ARBA00022801"/>
    </source>
</evidence>
<dbReference type="Pfam" id="PF20791">
    <property type="entry name" value="Acyl-ACP_TE_C"/>
    <property type="match status" value="1"/>
</dbReference>
<sequence>MIFKETYRPVIEDFTKEGELSLFAVLKIFENIGNSHSDTAGDGVFKNDGSSTAWVLTEWQIEVDSFPMYKDKIRAETWSEELKSPLIAIRDFLLYKNDSICIKGSSRWVLLDLKKERLCKIEKTLLDKYNPENKTVFGEEKLKKIELPEKFEIEKRIAVRKSDFDFNNHIHNLIYLNYASETLPDSIYEMQKFKKLRITYKTAIKSDKEVIGKYADNNGKKTVCIYDLNGQLKTVLQFE</sequence>
<dbReference type="PANTHER" id="PTHR31727">
    <property type="entry name" value="OLEOYL-ACYL CARRIER PROTEIN THIOESTERASE 1, CHLOROPLASTIC"/>
    <property type="match status" value="1"/>
</dbReference>
<evidence type="ECO:0000256" key="1">
    <source>
        <dbReference type="ARBA" id="ARBA00006500"/>
    </source>
</evidence>